<dbReference type="EMBL" id="LT629763">
    <property type="protein sequence ID" value="SDS64278.1"/>
    <property type="molecule type" value="Genomic_DNA"/>
</dbReference>
<feature type="transmembrane region" description="Helical" evidence="6">
    <location>
        <begin position="235"/>
        <end position="257"/>
    </location>
</feature>
<dbReference type="Proteomes" id="UP000243413">
    <property type="component" value="Chromosome I"/>
</dbReference>
<dbReference type="InterPro" id="IPR000620">
    <property type="entry name" value="EamA_dom"/>
</dbReference>
<dbReference type="GO" id="GO:0016020">
    <property type="term" value="C:membrane"/>
    <property type="evidence" value="ECO:0007669"/>
    <property type="project" value="UniProtKB-SubCell"/>
</dbReference>
<evidence type="ECO:0000259" key="7">
    <source>
        <dbReference type="Pfam" id="PF00892"/>
    </source>
</evidence>
<dbReference type="RefSeq" id="WP_092286894.1">
    <property type="nucleotide sequence ID" value="NZ_LT629763.1"/>
</dbReference>
<feature type="transmembrane region" description="Helical" evidence="6">
    <location>
        <begin position="35"/>
        <end position="57"/>
    </location>
</feature>
<feature type="transmembrane region" description="Helical" evidence="6">
    <location>
        <begin position="263"/>
        <end position="281"/>
    </location>
</feature>
<feature type="transmembrane region" description="Helical" evidence="6">
    <location>
        <begin position="69"/>
        <end position="89"/>
    </location>
</feature>
<dbReference type="OrthoDB" id="9809509at2"/>
<evidence type="ECO:0000313" key="8">
    <source>
        <dbReference type="EMBL" id="SDS64278.1"/>
    </source>
</evidence>
<feature type="transmembrane region" description="Helical" evidence="6">
    <location>
        <begin position="149"/>
        <end position="168"/>
    </location>
</feature>
<evidence type="ECO:0000256" key="2">
    <source>
        <dbReference type="ARBA" id="ARBA00007362"/>
    </source>
</evidence>
<dbReference type="InterPro" id="IPR037185">
    <property type="entry name" value="EmrE-like"/>
</dbReference>
<keyword evidence="4 6" id="KW-1133">Transmembrane helix</keyword>
<evidence type="ECO:0000256" key="6">
    <source>
        <dbReference type="SAM" id="Phobius"/>
    </source>
</evidence>
<dbReference type="PANTHER" id="PTHR32322:SF2">
    <property type="entry name" value="EAMA DOMAIN-CONTAINING PROTEIN"/>
    <property type="match status" value="1"/>
</dbReference>
<comment type="similarity">
    <text evidence="2">Belongs to the EamA transporter family.</text>
</comment>
<evidence type="ECO:0000256" key="5">
    <source>
        <dbReference type="ARBA" id="ARBA00023136"/>
    </source>
</evidence>
<dbReference type="Pfam" id="PF00892">
    <property type="entry name" value="EamA"/>
    <property type="match status" value="2"/>
</dbReference>
<dbReference type="InterPro" id="IPR050638">
    <property type="entry name" value="AA-Vitamin_Transporters"/>
</dbReference>
<comment type="subcellular location">
    <subcellularLocation>
        <location evidence="1">Membrane</location>
        <topology evidence="1">Multi-pass membrane protein</topology>
    </subcellularLocation>
</comment>
<dbReference type="PANTHER" id="PTHR32322">
    <property type="entry name" value="INNER MEMBRANE TRANSPORTER"/>
    <property type="match status" value="1"/>
</dbReference>
<dbReference type="AlphaFoldDB" id="A0A1H1TVP8"/>
<keyword evidence="3 6" id="KW-0812">Transmembrane</keyword>
<reference evidence="9" key="1">
    <citation type="submission" date="2016-10" db="EMBL/GenBank/DDBJ databases">
        <authorList>
            <person name="Varghese N."/>
            <person name="Submissions S."/>
        </authorList>
    </citation>
    <scope>NUCLEOTIDE SEQUENCE [LARGE SCALE GENOMIC DNA]</scope>
    <source>
        <strain evidence="9">JCM 14963</strain>
    </source>
</reference>
<proteinExistence type="inferred from homology"/>
<feature type="transmembrane region" description="Helical" evidence="6">
    <location>
        <begin position="204"/>
        <end position="228"/>
    </location>
</feature>
<gene>
    <name evidence="8" type="ORF">SAMN05216271_2375</name>
</gene>
<feature type="domain" description="EamA" evidence="7">
    <location>
        <begin position="150"/>
        <end position="281"/>
    </location>
</feature>
<feature type="transmembrane region" description="Helical" evidence="6">
    <location>
        <begin position="180"/>
        <end position="198"/>
    </location>
</feature>
<sequence length="285" mass="30709">MLFKQLNWAAIGPTVLFVLLWSAGAIFSKWGLEHASAFAFLLLRFALACVALGLLALTRRRWLPQPGSFRQVALVGVLMTGGYTIFYLLSLDAGLTPGVLATVLGVQPILTLMLVERRANLLRLLGLLLALGGLTLVVLDSLLAARFSLLGIGLSLAALLCITVGSIFQKGIQQSPMDVLPLQYAVGLLMCALVAPFQPFEVEWSVGFVVPLLYMGVLISVGATLLLYRLIRMGNLVNVTSLFYLMPGCTALLDYLFLGNRMAIGSLVGMGLIVVGLVLVFRQRA</sequence>
<protein>
    <submittedName>
        <fullName evidence="8">EamA-like transporter family protein</fullName>
    </submittedName>
</protein>
<feature type="transmembrane region" description="Helical" evidence="6">
    <location>
        <begin position="95"/>
        <end position="115"/>
    </location>
</feature>
<feature type="domain" description="EamA" evidence="7">
    <location>
        <begin position="15"/>
        <end position="138"/>
    </location>
</feature>
<name>A0A1H1TVP8_9GAMM</name>
<evidence type="ECO:0000313" key="9">
    <source>
        <dbReference type="Proteomes" id="UP000243413"/>
    </source>
</evidence>
<dbReference type="SUPFAM" id="SSF103481">
    <property type="entry name" value="Multidrug resistance efflux transporter EmrE"/>
    <property type="match status" value="2"/>
</dbReference>
<feature type="transmembrane region" description="Helical" evidence="6">
    <location>
        <begin position="122"/>
        <end position="143"/>
    </location>
</feature>
<evidence type="ECO:0000256" key="4">
    <source>
        <dbReference type="ARBA" id="ARBA00022989"/>
    </source>
</evidence>
<keyword evidence="5 6" id="KW-0472">Membrane</keyword>
<evidence type="ECO:0000256" key="1">
    <source>
        <dbReference type="ARBA" id="ARBA00004141"/>
    </source>
</evidence>
<evidence type="ECO:0000256" key="3">
    <source>
        <dbReference type="ARBA" id="ARBA00022692"/>
    </source>
</evidence>
<organism evidence="8 9">
    <name type="scientific">Halopseudomonas sabulinigri</name>
    <dbReference type="NCBI Taxonomy" id="472181"/>
    <lineage>
        <taxon>Bacteria</taxon>
        <taxon>Pseudomonadati</taxon>
        <taxon>Pseudomonadota</taxon>
        <taxon>Gammaproteobacteria</taxon>
        <taxon>Pseudomonadales</taxon>
        <taxon>Pseudomonadaceae</taxon>
        <taxon>Halopseudomonas</taxon>
    </lineage>
</organism>
<accession>A0A1H1TVP8</accession>